<dbReference type="AlphaFoldDB" id="A0A1Q3BDM5"/>
<proteinExistence type="predicted"/>
<sequence>MNFWRRPPEGRRHSESNCDEMVFEEGGWSGVGRVSCEHKGVIIGAGSRRIEPQRDVRTGEALAIFYTMHFASEASFGAIVQDIKVLGRSLSLAILTMYVEKNMVVHGLGQHVRNGSCECV</sequence>
<protein>
    <submittedName>
        <fullName evidence="1">Uncharacterized protein</fullName>
    </submittedName>
</protein>
<organism evidence="1 2">
    <name type="scientific">Cephalotus follicularis</name>
    <name type="common">Albany pitcher plant</name>
    <dbReference type="NCBI Taxonomy" id="3775"/>
    <lineage>
        <taxon>Eukaryota</taxon>
        <taxon>Viridiplantae</taxon>
        <taxon>Streptophyta</taxon>
        <taxon>Embryophyta</taxon>
        <taxon>Tracheophyta</taxon>
        <taxon>Spermatophyta</taxon>
        <taxon>Magnoliopsida</taxon>
        <taxon>eudicotyledons</taxon>
        <taxon>Gunneridae</taxon>
        <taxon>Pentapetalae</taxon>
        <taxon>rosids</taxon>
        <taxon>fabids</taxon>
        <taxon>Oxalidales</taxon>
        <taxon>Cephalotaceae</taxon>
        <taxon>Cephalotus</taxon>
    </lineage>
</organism>
<comment type="caution">
    <text evidence="1">The sequence shown here is derived from an EMBL/GenBank/DDBJ whole genome shotgun (WGS) entry which is preliminary data.</text>
</comment>
<dbReference type="InParanoid" id="A0A1Q3BDM5"/>
<evidence type="ECO:0000313" key="1">
    <source>
        <dbReference type="EMBL" id="GAV66015.1"/>
    </source>
</evidence>
<dbReference type="Proteomes" id="UP000187406">
    <property type="component" value="Unassembled WGS sequence"/>
</dbReference>
<evidence type="ECO:0000313" key="2">
    <source>
        <dbReference type="Proteomes" id="UP000187406"/>
    </source>
</evidence>
<accession>A0A1Q3BDM5</accession>
<dbReference type="EMBL" id="BDDD01000447">
    <property type="protein sequence ID" value="GAV66015.1"/>
    <property type="molecule type" value="Genomic_DNA"/>
</dbReference>
<reference evidence="2" key="1">
    <citation type="submission" date="2016-04" db="EMBL/GenBank/DDBJ databases">
        <title>Cephalotus genome sequencing.</title>
        <authorList>
            <person name="Fukushima K."/>
            <person name="Hasebe M."/>
            <person name="Fang X."/>
        </authorList>
    </citation>
    <scope>NUCLEOTIDE SEQUENCE [LARGE SCALE GENOMIC DNA]</scope>
    <source>
        <strain evidence="2">cv. St1</strain>
    </source>
</reference>
<gene>
    <name evidence="1" type="ORF">CFOL_v3_09526</name>
</gene>
<keyword evidence="2" id="KW-1185">Reference proteome</keyword>
<name>A0A1Q3BDM5_CEPFO</name>